<dbReference type="Pfam" id="PF07730">
    <property type="entry name" value="HisKA_3"/>
    <property type="match status" value="1"/>
</dbReference>
<sequence length="392" mass="41219">MRKAADDAVLSPRHGPPGWAGDALAALFIVGAALAPFPDAASHPHSPLQYAFALLPAALLPLRRRLPLWVLGACVAVYVVAILSGFMSPGILLAIVVAMFGAANRLSRRTSLIALGVAVAAIFLTVVVAAGDVFEPRIFPAVVTVALAAAAGDGTRSRREYLEAVTERAIRAEQTREAEARRRVSDERLRIARDLHDAVAHQISVISLNAGVATAALETRPEKTREALATIRTASRTVLGEIGDLLAVLRAEDRVDGEDATAPQPSLRGIDALVASFRESGLDTVVRIEGDLARLPLPTDAVAYRIVQEGLTNALKHGAEHRAHVLVEIGSDAARIVVANPTGGAPRSAEPRGFGLVGLRERVAAVRGSVETAETAAGYRLEAALPIPEESA</sequence>
<dbReference type="RefSeq" id="WP_167035626.1">
    <property type="nucleotide sequence ID" value="NZ_BAAANA010000002.1"/>
</dbReference>
<dbReference type="GO" id="GO:0005524">
    <property type="term" value="F:ATP binding"/>
    <property type="evidence" value="ECO:0007669"/>
    <property type="project" value="UniProtKB-KW"/>
</dbReference>
<evidence type="ECO:0000256" key="6">
    <source>
        <dbReference type="ARBA" id="ARBA00022777"/>
    </source>
</evidence>
<dbReference type="Proteomes" id="UP000543598">
    <property type="component" value="Unassembled WGS sequence"/>
</dbReference>
<keyword evidence="7" id="KW-0067">ATP-binding</keyword>
<evidence type="ECO:0000313" key="12">
    <source>
        <dbReference type="Proteomes" id="UP000543598"/>
    </source>
</evidence>
<dbReference type="InterPro" id="IPR036890">
    <property type="entry name" value="HATPase_C_sf"/>
</dbReference>
<dbReference type="GO" id="GO:0016020">
    <property type="term" value="C:membrane"/>
    <property type="evidence" value="ECO:0007669"/>
    <property type="project" value="InterPro"/>
</dbReference>
<evidence type="ECO:0000256" key="3">
    <source>
        <dbReference type="ARBA" id="ARBA00022553"/>
    </source>
</evidence>
<feature type="domain" description="Signal transduction histidine kinase subgroup 3 dimerisation and phosphoacceptor" evidence="10">
    <location>
        <begin position="187"/>
        <end position="252"/>
    </location>
</feature>
<keyword evidence="9" id="KW-0472">Membrane</keyword>
<dbReference type="InterPro" id="IPR050482">
    <property type="entry name" value="Sensor_HK_TwoCompSys"/>
</dbReference>
<name>A0A7Y2LZU9_9MICO</name>
<keyword evidence="6 11" id="KW-0418">Kinase</keyword>
<accession>A0A7Y2LZU9</accession>
<comment type="catalytic activity">
    <reaction evidence="1">
        <text>ATP + protein L-histidine = ADP + protein N-phospho-L-histidine.</text>
        <dbReference type="EC" id="2.7.13.3"/>
    </reaction>
</comment>
<evidence type="ECO:0000256" key="7">
    <source>
        <dbReference type="ARBA" id="ARBA00022840"/>
    </source>
</evidence>
<dbReference type="EMBL" id="JABEMB010000010">
    <property type="protein sequence ID" value="NNH03915.1"/>
    <property type="molecule type" value="Genomic_DNA"/>
</dbReference>
<dbReference type="Gene3D" id="3.30.565.10">
    <property type="entry name" value="Histidine kinase-like ATPase, C-terminal domain"/>
    <property type="match status" value="1"/>
</dbReference>
<protein>
    <recommendedName>
        <fullName evidence="2">histidine kinase</fullName>
        <ecNumber evidence="2">2.7.13.3</ecNumber>
    </recommendedName>
</protein>
<evidence type="ECO:0000256" key="8">
    <source>
        <dbReference type="ARBA" id="ARBA00023012"/>
    </source>
</evidence>
<keyword evidence="8" id="KW-0902">Two-component regulatory system</keyword>
<dbReference type="AlphaFoldDB" id="A0A7Y2LZU9"/>
<dbReference type="EC" id="2.7.13.3" evidence="2"/>
<dbReference type="GO" id="GO:0000155">
    <property type="term" value="F:phosphorelay sensor kinase activity"/>
    <property type="evidence" value="ECO:0007669"/>
    <property type="project" value="InterPro"/>
</dbReference>
<feature type="transmembrane region" description="Helical" evidence="9">
    <location>
        <begin position="69"/>
        <end position="100"/>
    </location>
</feature>
<keyword evidence="3" id="KW-0597">Phosphoprotein</keyword>
<dbReference type="CDD" id="cd16917">
    <property type="entry name" value="HATPase_UhpB-NarQ-NarX-like"/>
    <property type="match status" value="1"/>
</dbReference>
<comment type="caution">
    <text evidence="11">The sequence shown here is derived from an EMBL/GenBank/DDBJ whole genome shotgun (WGS) entry which is preliminary data.</text>
</comment>
<dbReference type="PANTHER" id="PTHR24421">
    <property type="entry name" value="NITRATE/NITRITE SENSOR PROTEIN NARX-RELATED"/>
    <property type="match status" value="1"/>
</dbReference>
<reference evidence="11 12" key="1">
    <citation type="submission" date="2020-05" db="EMBL/GenBank/DDBJ databases">
        <title>MicrobeNet Type strains.</title>
        <authorList>
            <person name="Nicholson A.C."/>
        </authorList>
    </citation>
    <scope>NUCLEOTIDE SEQUENCE [LARGE SCALE GENOMIC DNA]</scope>
    <source>
        <strain evidence="11 12">JCM 14282</strain>
    </source>
</reference>
<evidence type="ECO:0000256" key="1">
    <source>
        <dbReference type="ARBA" id="ARBA00000085"/>
    </source>
</evidence>
<evidence type="ECO:0000313" key="11">
    <source>
        <dbReference type="EMBL" id="NNH03915.1"/>
    </source>
</evidence>
<evidence type="ECO:0000259" key="10">
    <source>
        <dbReference type="Pfam" id="PF07730"/>
    </source>
</evidence>
<evidence type="ECO:0000256" key="4">
    <source>
        <dbReference type="ARBA" id="ARBA00022679"/>
    </source>
</evidence>
<evidence type="ECO:0000256" key="9">
    <source>
        <dbReference type="SAM" id="Phobius"/>
    </source>
</evidence>
<evidence type="ECO:0000256" key="2">
    <source>
        <dbReference type="ARBA" id="ARBA00012438"/>
    </source>
</evidence>
<dbReference type="Gene3D" id="1.20.5.1930">
    <property type="match status" value="1"/>
</dbReference>
<organism evidence="11 12">
    <name type="scientific">Microbacterium ulmi</name>
    <dbReference type="NCBI Taxonomy" id="179095"/>
    <lineage>
        <taxon>Bacteria</taxon>
        <taxon>Bacillati</taxon>
        <taxon>Actinomycetota</taxon>
        <taxon>Actinomycetes</taxon>
        <taxon>Micrococcales</taxon>
        <taxon>Microbacteriaceae</taxon>
        <taxon>Microbacterium</taxon>
    </lineage>
</organism>
<evidence type="ECO:0000256" key="5">
    <source>
        <dbReference type="ARBA" id="ARBA00022741"/>
    </source>
</evidence>
<gene>
    <name evidence="11" type="ORF">HLA99_08645</name>
</gene>
<proteinExistence type="predicted"/>
<dbReference type="PANTHER" id="PTHR24421:SF10">
    <property type="entry name" value="NITRATE_NITRITE SENSOR PROTEIN NARQ"/>
    <property type="match status" value="1"/>
</dbReference>
<dbReference type="GO" id="GO:0046983">
    <property type="term" value="F:protein dimerization activity"/>
    <property type="evidence" value="ECO:0007669"/>
    <property type="project" value="InterPro"/>
</dbReference>
<keyword evidence="9" id="KW-1133">Transmembrane helix</keyword>
<keyword evidence="9" id="KW-0812">Transmembrane</keyword>
<keyword evidence="12" id="KW-1185">Reference proteome</keyword>
<dbReference type="SUPFAM" id="SSF55874">
    <property type="entry name" value="ATPase domain of HSP90 chaperone/DNA topoisomerase II/histidine kinase"/>
    <property type="match status" value="1"/>
</dbReference>
<feature type="transmembrane region" description="Helical" evidence="9">
    <location>
        <begin position="112"/>
        <end position="131"/>
    </location>
</feature>
<dbReference type="InterPro" id="IPR011712">
    <property type="entry name" value="Sig_transdc_His_kin_sub3_dim/P"/>
</dbReference>
<keyword evidence="4" id="KW-0808">Transferase</keyword>
<keyword evidence="5" id="KW-0547">Nucleotide-binding</keyword>